<comment type="caution">
    <text evidence="1">The sequence shown here is derived from an EMBL/GenBank/DDBJ whole genome shotgun (WGS) entry which is preliminary data.</text>
</comment>
<keyword evidence="2" id="KW-1185">Reference proteome</keyword>
<dbReference type="RefSeq" id="WP_317639609.1">
    <property type="nucleotide sequence ID" value="NZ_JAPMIV010000008.1"/>
</dbReference>
<proteinExistence type="predicted"/>
<evidence type="ECO:0000313" key="1">
    <source>
        <dbReference type="EMBL" id="MDV6374294.1"/>
    </source>
</evidence>
<protein>
    <submittedName>
        <fullName evidence="1">Uncharacterized protein</fullName>
    </submittedName>
</protein>
<sequence>MLPPALTELTDYFAPLSTFQWEEGGALTLLTPGVNVLGLNATYLPDAFPDTVPDLRPALAWHRAHGLPPLLASLSPLPETREVAALEVGRFTPTETQDSGIVVEQISRLHIQKWAEVLTAARGTPEWATPLARHLAAQLETGRDYVLLLAYSGAGQAVGALLWRAGGAHLWGVIDAAARLPLLNAAWALADTLRVSTVPGELELSEISRVIFSLAPTPTAA</sequence>
<dbReference type="Proteomes" id="UP001276150">
    <property type="component" value="Unassembled WGS sequence"/>
</dbReference>
<gene>
    <name evidence="1" type="ORF">ORD21_06780</name>
</gene>
<reference evidence="1 2" key="1">
    <citation type="submission" date="2022-11" db="EMBL/GenBank/DDBJ databases">
        <title>Deinococcus ZS9-10, Low Temperature and Draught-tolerating, UV-resistant Bacteria from Continental Antarctica.</title>
        <authorList>
            <person name="Cheng L."/>
        </authorList>
    </citation>
    <scope>NUCLEOTIDE SEQUENCE [LARGE SCALE GENOMIC DNA]</scope>
    <source>
        <strain evidence="1 2">ZS9-10</strain>
    </source>
</reference>
<dbReference type="EMBL" id="JAPMIV010000008">
    <property type="protein sequence ID" value="MDV6374294.1"/>
    <property type="molecule type" value="Genomic_DNA"/>
</dbReference>
<accession>A0ABU4DQD1</accession>
<evidence type="ECO:0000313" key="2">
    <source>
        <dbReference type="Proteomes" id="UP001276150"/>
    </source>
</evidence>
<name>A0ABU4DQD1_9DEIO</name>
<organism evidence="1 2">
    <name type="scientific">Deinococcus arenicola</name>
    <dbReference type="NCBI Taxonomy" id="2994950"/>
    <lineage>
        <taxon>Bacteria</taxon>
        <taxon>Thermotogati</taxon>
        <taxon>Deinococcota</taxon>
        <taxon>Deinococci</taxon>
        <taxon>Deinococcales</taxon>
        <taxon>Deinococcaceae</taxon>
        <taxon>Deinococcus</taxon>
    </lineage>
</organism>